<feature type="signal peptide" evidence="1">
    <location>
        <begin position="1"/>
        <end position="22"/>
    </location>
</feature>
<name>A0A5J9U0V8_9POAL</name>
<feature type="non-terminal residue" evidence="2">
    <location>
        <position position="1"/>
    </location>
</feature>
<dbReference type="Proteomes" id="UP000324897">
    <property type="component" value="Unassembled WGS sequence"/>
</dbReference>
<feature type="chain" id="PRO_5023905703" description="Secreted protein" evidence="1">
    <location>
        <begin position="23"/>
        <end position="73"/>
    </location>
</feature>
<keyword evidence="1" id="KW-0732">Signal</keyword>
<dbReference type="AlphaFoldDB" id="A0A5J9U0V8"/>
<dbReference type="Gramene" id="TVU16808">
    <property type="protein sequence ID" value="TVU16808"/>
    <property type="gene ID" value="EJB05_36963"/>
</dbReference>
<sequence>MFARSWFWAGLWLFAFVHHVVANQYLKGVKGKYALTEMSEHLKIVTVKCEEVDERVLQILKFFITMDIKATVR</sequence>
<evidence type="ECO:0000313" key="2">
    <source>
        <dbReference type="EMBL" id="TVU16808.1"/>
    </source>
</evidence>
<proteinExistence type="predicted"/>
<gene>
    <name evidence="2" type="ORF">EJB05_36963</name>
</gene>
<reference evidence="2 3" key="1">
    <citation type="journal article" date="2019" name="Sci. Rep.">
        <title>A high-quality genome of Eragrostis curvula grass provides insights into Poaceae evolution and supports new strategies to enhance forage quality.</title>
        <authorList>
            <person name="Carballo J."/>
            <person name="Santos B.A.C.M."/>
            <person name="Zappacosta D."/>
            <person name="Garbus I."/>
            <person name="Selva J.P."/>
            <person name="Gallo C.A."/>
            <person name="Diaz A."/>
            <person name="Albertini E."/>
            <person name="Caccamo M."/>
            <person name="Echenique V."/>
        </authorList>
    </citation>
    <scope>NUCLEOTIDE SEQUENCE [LARGE SCALE GENOMIC DNA]</scope>
    <source>
        <strain evidence="3">cv. Victoria</strain>
        <tissue evidence="2">Leaf</tissue>
    </source>
</reference>
<organism evidence="2 3">
    <name type="scientific">Eragrostis curvula</name>
    <name type="common">weeping love grass</name>
    <dbReference type="NCBI Taxonomy" id="38414"/>
    <lineage>
        <taxon>Eukaryota</taxon>
        <taxon>Viridiplantae</taxon>
        <taxon>Streptophyta</taxon>
        <taxon>Embryophyta</taxon>
        <taxon>Tracheophyta</taxon>
        <taxon>Spermatophyta</taxon>
        <taxon>Magnoliopsida</taxon>
        <taxon>Liliopsida</taxon>
        <taxon>Poales</taxon>
        <taxon>Poaceae</taxon>
        <taxon>PACMAD clade</taxon>
        <taxon>Chloridoideae</taxon>
        <taxon>Eragrostideae</taxon>
        <taxon>Eragrostidinae</taxon>
        <taxon>Eragrostis</taxon>
    </lineage>
</organism>
<evidence type="ECO:0000313" key="3">
    <source>
        <dbReference type="Proteomes" id="UP000324897"/>
    </source>
</evidence>
<evidence type="ECO:0000256" key="1">
    <source>
        <dbReference type="SAM" id="SignalP"/>
    </source>
</evidence>
<protein>
    <recommendedName>
        <fullName evidence="4">Secreted protein</fullName>
    </recommendedName>
</protein>
<keyword evidence="3" id="KW-1185">Reference proteome</keyword>
<evidence type="ECO:0008006" key="4">
    <source>
        <dbReference type="Google" id="ProtNLM"/>
    </source>
</evidence>
<accession>A0A5J9U0V8</accession>
<dbReference type="EMBL" id="RWGY01000030">
    <property type="protein sequence ID" value="TVU16808.1"/>
    <property type="molecule type" value="Genomic_DNA"/>
</dbReference>
<comment type="caution">
    <text evidence="2">The sequence shown here is derived from an EMBL/GenBank/DDBJ whole genome shotgun (WGS) entry which is preliminary data.</text>
</comment>